<gene>
    <name evidence="1" type="ORF">ACFSJ0_58520</name>
</gene>
<comment type="caution">
    <text evidence="1">The sequence shown here is derived from an EMBL/GenBank/DDBJ whole genome shotgun (WGS) entry which is preliminary data.</text>
</comment>
<evidence type="ECO:0000313" key="1">
    <source>
        <dbReference type="EMBL" id="MFD1546928.1"/>
    </source>
</evidence>
<name>A0ABW4GX27_9ACTN</name>
<keyword evidence="2" id="KW-1185">Reference proteome</keyword>
<protein>
    <submittedName>
        <fullName evidence="1">Uncharacterized protein</fullName>
    </submittedName>
</protein>
<accession>A0ABW4GX27</accession>
<proteinExistence type="predicted"/>
<dbReference type="Proteomes" id="UP001597097">
    <property type="component" value="Unassembled WGS sequence"/>
</dbReference>
<dbReference type="RefSeq" id="WP_219536665.1">
    <property type="nucleotide sequence ID" value="NZ_JAHKRM010000031.1"/>
</dbReference>
<evidence type="ECO:0000313" key="2">
    <source>
        <dbReference type="Proteomes" id="UP001597097"/>
    </source>
</evidence>
<reference evidence="2" key="1">
    <citation type="journal article" date="2019" name="Int. J. Syst. Evol. Microbiol.">
        <title>The Global Catalogue of Microorganisms (GCM) 10K type strain sequencing project: providing services to taxonomists for standard genome sequencing and annotation.</title>
        <authorList>
            <consortium name="The Broad Institute Genomics Platform"/>
            <consortium name="The Broad Institute Genome Sequencing Center for Infectious Disease"/>
            <person name="Wu L."/>
            <person name="Ma J."/>
        </authorList>
    </citation>
    <scope>NUCLEOTIDE SEQUENCE [LARGE SCALE GENOMIC DNA]</scope>
    <source>
        <strain evidence="2">CGMCC 1.15399</strain>
    </source>
</reference>
<organism evidence="1 2">
    <name type="scientific">Nonomuraea guangzhouensis</name>
    <dbReference type="NCBI Taxonomy" id="1291555"/>
    <lineage>
        <taxon>Bacteria</taxon>
        <taxon>Bacillati</taxon>
        <taxon>Actinomycetota</taxon>
        <taxon>Actinomycetes</taxon>
        <taxon>Streptosporangiales</taxon>
        <taxon>Streptosporangiaceae</taxon>
        <taxon>Nonomuraea</taxon>
    </lineage>
</organism>
<dbReference type="EMBL" id="JBHUCM010000070">
    <property type="protein sequence ID" value="MFD1546928.1"/>
    <property type="molecule type" value="Genomic_DNA"/>
</dbReference>
<sequence length="80" mass="8624">MTALHRAARLLGLIPSRHHAGSYTGWSSLARIVPAAPTEYFTRRRSTPLALCPVVEDDVVPVAPSGAYRHPYDSPKGDAA</sequence>